<dbReference type="Gene3D" id="2.130.10.10">
    <property type="entry name" value="YVTN repeat-like/Quinoprotein amine dehydrogenase"/>
    <property type="match status" value="2"/>
</dbReference>
<keyword evidence="9" id="KW-1185">Reference proteome</keyword>
<dbReference type="SMART" id="SM00320">
    <property type="entry name" value="WD40"/>
    <property type="match status" value="3"/>
</dbReference>
<dbReference type="SUPFAM" id="SSF50978">
    <property type="entry name" value="WD40 repeat-like"/>
    <property type="match status" value="1"/>
</dbReference>
<feature type="domain" description="Nephrocystin 3-like N-terminal" evidence="7">
    <location>
        <begin position="33"/>
        <end position="155"/>
    </location>
</feature>
<feature type="repeat" description="WD" evidence="6">
    <location>
        <begin position="426"/>
        <end position="458"/>
    </location>
</feature>
<dbReference type="InterPro" id="IPR036322">
    <property type="entry name" value="WD40_repeat_dom_sf"/>
</dbReference>
<protein>
    <recommendedName>
        <fullName evidence="4">Mitochondrial division protein 1</fullName>
    </recommendedName>
</protein>
<dbReference type="OrthoDB" id="1577640at2759"/>
<dbReference type="Pfam" id="PF24883">
    <property type="entry name" value="NPHP3_N"/>
    <property type="match status" value="1"/>
</dbReference>
<comment type="similarity">
    <text evidence="3">Belongs to the WD repeat MDV1/CAF4 family.</text>
</comment>
<dbReference type="PANTHER" id="PTHR22847:SF637">
    <property type="entry name" value="WD REPEAT DOMAIN 5B"/>
    <property type="match status" value="1"/>
</dbReference>
<dbReference type="InterPro" id="IPR027417">
    <property type="entry name" value="P-loop_NTPase"/>
</dbReference>
<evidence type="ECO:0000256" key="3">
    <source>
        <dbReference type="ARBA" id="ARBA00038415"/>
    </source>
</evidence>
<dbReference type="Proteomes" id="UP000247810">
    <property type="component" value="Unassembled WGS sequence"/>
</dbReference>
<comment type="function">
    <text evidence="5">Involved in mitochondrial fission. Acts as an adapter protein required to form mitochondrial fission complexes. Formation of these complexes is required to promote constriction and fission of the mitochondrial compartment at a late step in mitochondrial division.</text>
</comment>
<keyword evidence="1 6" id="KW-0853">WD repeat</keyword>
<evidence type="ECO:0000256" key="6">
    <source>
        <dbReference type="PROSITE-ProRule" id="PRU00221"/>
    </source>
</evidence>
<evidence type="ECO:0000313" key="8">
    <source>
        <dbReference type="EMBL" id="PYH91855.1"/>
    </source>
</evidence>
<dbReference type="STRING" id="1448320.A0A319D334"/>
<sequence>MAQGIDLNELPIAEGAGFEEYASQHEEDCLPGTRTELLHDIKNWAISPKGKCMFWLNGLAGTGKSTISRTVASSFKVQGFLGASFFFKRGEGDRGNAARLFPILTRQLLTRIPELCEAIIQTIRDNPKISVKPLKEQFEMLIRKPFHNLEQSKHHILPLVINDIREGDTAKLRFFVTSRPELPIRLGFQSAKDSHQNLILHEIPEPIIERDISLFLQHRLNAIRRERSLSLDWPGNENVRTLLKMSVPLFIFAATICRLFEDHNLEPEQCLSEILKYKNEEAMDQKLTAYCLSVMRDQLKKNMCSLQSYGTERRDIDSKSINHYSAPELQYSCHHLLHWVEVMSLLGSISEVIEDLSTLESAVQHNKNSPVSEFLQDAKRFVLKNIQAADIAPLQLSASGLIFAPKTSKIRRMFENELSDWIKKGPGGHTEPVESVAFSADGRLMASGAYDNNIILWDHIIDHPTLTLENDLDPVAVFLLSAAGQLLVSASEEDQTFKHATECLESLMAHECDNDTIIHSLEGHLDSIKSIVFSPDGRLLASDSFDKTIKLWNRATGTIKHTLRTDGVVTEIEFSQSLPHLITNLGSFDIQAWHEGFSSDHSEERTEISLQEDRWVAVHGEKGLYLPVDYQPATSVVRDDKLAIGGYNGKLYTMTFFIYLATLIKGVPNRSATYVIWTLAGSFAVVWIDRKAE</sequence>
<evidence type="ECO:0000256" key="5">
    <source>
        <dbReference type="ARBA" id="ARBA00043913"/>
    </source>
</evidence>
<dbReference type="SUPFAM" id="SSF52540">
    <property type="entry name" value="P-loop containing nucleoside triphosphate hydrolases"/>
    <property type="match status" value="1"/>
</dbReference>
<evidence type="ECO:0000256" key="2">
    <source>
        <dbReference type="ARBA" id="ARBA00022737"/>
    </source>
</evidence>
<feature type="repeat" description="WD" evidence="6">
    <location>
        <begin position="521"/>
        <end position="562"/>
    </location>
</feature>
<keyword evidence="2" id="KW-0677">Repeat</keyword>
<evidence type="ECO:0000313" key="9">
    <source>
        <dbReference type="Proteomes" id="UP000247810"/>
    </source>
</evidence>
<dbReference type="Pfam" id="PF00400">
    <property type="entry name" value="WD40"/>
    <property type="match status" value="2"/>
</dbReference>
<dbReference type="InterPro" id="IPR015943">
    <property type="entry name" value="WD40/YVTN_repeat-like_dom_sf"/>
</dbReference>
<name>A0A319D334_9EURO</name>
<evidence type="ECO:0000256" key="4">
    <source>
        <dbReference type="ARBA" id="ARBA00039789"/>
    </source>
</evidence>
<dbReference type="VEuPathDB" id="FungiDB:BO71DRAFT_458864"/>
<dbReference type="GO" id="GO:0005634">
    <property type="term" value="C:nucleus"/>
    <property type="evidence" value="ECO:0007669"/>
    <property type="project" value="TreeGrafter"/>
</dbReference>
<organism evidence="8 9">
    <name type="scientific">Aspergillus ellipticus CBS 707.79</name>
    <dbReference type="NCBI Taxonomy" id="1448320"/>
    <lineage>
        <taxon>Eukaryota</taxon>
        <taxon>Fungi</taxon>
        <taxon>Dikarya</taxon>
        <taxon>Ascomycota</taxon>
        <taxon>Pezizomycotina</taxon>
        <taxon>Eurotiomycetes</taxon>
        <taxon>Eurotiomycetidae</taxon>
        <taxon>Eurotiales</taxon>
        <taxon>Aspergillaceae</taxon>
        <taxon>Aspergillus</taxon>
        <taxon>Aspergillus subgen. Circumdati</taxon>
    </lineage>
</organism>
<dbReference type="InterPro" id="IPR001680">
    <property type="entry name" value="WD40_rpt"/>
</dbReference>
<dbReference type="AlphaFoldDB" id="A0A319D334"/>
<accession>A0A319D334</accession>
<dbReference type="InterPro" id="IPR056884">
    <property type="entry name" value="NPHP3-like_N"/>
</dbReference>
<dbReference type="EMBL" id="KZ825932">
    <property type="protein sequence ID" value="PYH91855.1"/>
    <property type="molecule type" value="Genomic_DNA"/>
</dbReference>
<dbReference type="PROSITE" id="PS50082">
    <property type="entry name" value="WD_REPEATS_2"/>
    <property type="match status" value="2"/>
</dbReference>
<dbReference type="PANTHER" id="PTHR22847">
    <property type="entry name" value="WD40 REPEAT PROTEIN"/>
    <property type="match status" value="1"/>
</dbReference>
<dbReference type="PROSITE" id="PS50294">
    <property type="entry name" value="WD_REPEATS_REGION"/>
    <property type="match status" value="2"/>
</dbReference>
<evidence type="ECO:0000256" key="1">
    <source>
        <dbReference type="ARBA" id="ARBA00022574"/>
    </source>
</evidence>
<gene>
    <name evidence="8" type="ORF">BO71DRAFT_458864</name>
</gene>
<reference evidence="8 9" key="1">
    <citation type="submission" date="2018-02" db="EMBL/GenBank/DDBJ databases">
        <title>The genomes of Aspergillus section Nigri reveals drivers in fungal speciation.</title>
        <authorList>
            <consortium name="DOE Joint Genome Institute"/>
            <person name="Vesth T.C."/>
            <person name="Nybo J."/>
            <person name="Theobald S."/>
            <person name="Brandl J."/>
            <person name="Frisvad J.C."/>
            <person name="Nielsen K.F."/>
            <person name="Lyhne E.K."/>
            <person name="Kogle M.E."/>
            <person name="Kuo A."/>
            <person name="Riley R."/>
            <person name="Clum A."/>
            <person name="Nolan M."/>
            <person name="Lipzen A."/>
            <person name="Salamov A."/>
            <person name="Henrissat B."/>
            <person name="Wiebenga A."/>
            <person name="De vries R.P."/>
            <person name="Grigoriev I.V."/>
            <person name="Mortensen U.H."/>
            <person name="Andersen M.R."/>
            <person name="Baker S.E."/>
        </authorList>
    </citation>
    <scope>NUCLEOTIDE SEQUENCE [LARGE SCALE GENOMIC DNA]</scope>
    <source>
        <strain evidence="8 9">CBS 707.79</strain>
    </source>
</reference>
<evidence type="ECO:0000259" key="7">
    <source>
        <dbReference type="Pfam" id="PF24883"/>
    </source>
</evidence>
<proteinExistence type="inferred from homology"/>
<dbReference type="GO" id="GO:1990234">
    <property type="term" value="C:transferase complex"/>
    <property type="evidence" value="ECO:0007669"/>
    <property type="project" value="UniProtKB-ARBA"/>
</dbReference>